<dbReference type="AlphaFoldDB" id="A0A1W1UNM1"/>
<feature type="compositionally biased region" description="Polar residues" evidence="1">
    <location>
        <begin position="20"/>
        <end position="35"/>
    </location>
</feature>
<evidence type="ECO:0000259" key="3">
    <source>
        <dbReference type="Pfam" id="PF20042"/>
    </source>
</evidence>
<dbReference type="PANTHER" id="PTHR33678:SF1">
    <property type="entry name" value="BLL1576 PROTEIN"/>
    <property type="match status" value="1"/>
</dbReference>
<dbReference type="InterPro" id="IPR004291">
    <property type="entry name" value="Transposase_IS66_central"/>
</dbReference>
<feature type="region of interest" description="Disordered" evidence="1">
    <location>
        <begin position="18"/>
        <end position="69"/>
    </location>
</feature>
<proteinExistence type="predicted"/>
<dbReference type="OrthoDB" id="62356at2"/>
<name>A0A1W1UNM1_9DEIO</name>
<evidence type="ECO:0000256" key="1">
    <source>
        <dbReference type="SAM" id="MobiDB-lite"/>
    </source>
</evidence>
<feature type="domain" description="Transposase IS66 central" evidence="2">
    <location>
        <begin position="139"/>
        <end position="411"/>
    </location>
</feature>
<dbReference type="RefSeq" id="WP_084046258.1">
    <property type="nucleotide sequence ID" value="NZ_FWWU01000006.1"/>
</dbReference>
<evidence type="ECO:0000313" key="4">
    <source>
        <dbReference type="EMBL" id="SMB82702.1"/>
    </source>
</evidence>
<organism evidence="4 5">
    <name type="scientific">Deinococcus hopiensis KR-140</name>
    <dbReference type="NCBI Taxonomy" id="695939"/>
    <lineage>
        <taxon>Bacteria</taxon>
        <taxon>Thermotogati</taxon>
        <taxon>Deinococcota</taxon>
        <taxon>Deinococci</taxon>
        <taxon>Deinococcales</taxon>
        <taxon>Deinococcaceae</taxon>
        <taxon>Deinococcus</taxon>
    </lineage>
</organism>
<dbReference type="InterPro" id="IPR052344">
    <property type="entry name" value="Transposase-related"/>
</dbReference>
<dbReference type="PANTHER" id="PTHR33678">
    <property type="entry name" value="BLL1576 PROTEIN"/>
    <property type="match status" value="1"/>
</dbReference>
<dbReference type="Pfam" id="PF20042">
    <property type="entry name" value="DUF6444"/>
    <property type="match status" value="1"/>
</dbReference>
<dbReference type="InterPro" id="IPR045618">
    <property type="entry name" value="DUF6444"/>
</dbReference>
<evidence type="ECO:0000313" key="5">
    <source>
        <dbReference type="Proteomes" id="UP000192582"/>
    </source>
</evidence>
<dbReference type="Pfam" id="PF03050">
    <property type="entry name" value="DDE_Tnp_IS66"/>
    <property type="match status" value="1"/>
</dbReference>
<dbReference type="Proteomes" id="UP000192582">
    <property type="component" value="Unassembled WGS sequence"/>
</dbReference>
<gene>
    <name evidence="4" type="ORF">SAMN00790413_04113</name>
</gene>
<reference evidence="4 5" key="1">
    <citation type="submission" date="2017-04" db="EMBL/GenBank/DDBJ databases">
        <authorList>
            <person name="Afonso C.L."/>
            <person name="Miller P.J."/>
            <person name="Scott M.A."/>
            <person name="Spackman E."/>
            <person name="Goraichik I."/>
            <person name="Dimitrov K.M."/>
            <person name="Suarez D.L."/>
            <person name="Swayne D.E."/>
        </authorList>
    </citation>
    <scope>NUCLEOTIDE SEQUENCE [LARGE SCALE GENOMIC DNA]</scope>
    <source>
        <strain evidence="4 5">KR-140</strain>
    </source>
</reference>
<feature type="domain" description="DUF6444" evidence="3">
    <location>
        <begin position="6"/>
        <end position="62"/>
    </location>
</feature>
<keyword evidence="5" id="KW-1185">Reference proteome</keyword>
<dbReference type="NCBIfam" id="NF033517">
    <property type="entry name" value="transpos_IS66"/>
    <property type="match status" value="1"/>
</dbReference>
<protein>
    <submittedName>
        <fullName evidence="4">Transposase</fullName>
    </submittedName>
</protein>
<dbReference type="EMBL" id="FWWU01000006">
    <property type="protein sequence ID" value="SMB82702.1"/>
    <property type="molecule type" value="Genomic_DNA"/>
</dbReference>
<evidence type="ECO:0000259" key="2">
    <source>
        <dbReference type="Pfam" id="PF03050"/>
    </source>
</evidence>
<sequence length="451" mass="50771">MTCPNCERLQARIRELEAQVAQTSETSHQPPSQDQVWRKKPKSERQKGVRSSGGQVGHPGTTLKMNPSPNEVVVLPVTGSCTCGQHWNEVEVHDLLARQVQDLPEVQLHVTEYQAEVKVCPRCHQRQQATFPQDVRGQVQYGPRFQAVAVYLNVAQFLPFKRVSDVLETLYGQRPSEGTLALHLNLATERLAGFEVSLKEALLEEPVLHVDETGSKVKGKLAWVHVISSKQLTLYGHEPHRGSTAIQALGVLPRYRGVLMHDAWLSYFQLCAQHALCNAHLLRELRFLYEQLQQGWAGELRTALQGIYHQHKAGTLTQAEHAAFLVRFDALVEAGLETNPAAEPVPKQRGRVKQSPGRNLALRCQKHRDKVLRFLFEDGVPFDNNQAERDLRMVCVKRKISGGFRSAAGGKNFCRIRSYLSTLQKQGLCAYNGLVSIFRNDVLLPQFSFSR</sequence>
<accession>A0A1W1UNM1</accession>
<dbReference type="STRING" id="695939.SAMN00790413_04113"/>